<accession>A0A914CU02</accession>
<feature type="compositionally biased region" description="Polar residues" evidence="1">
    <location>
        <begin position="469"/>
        <end position="485"/>
    </location>
</feature>
<dbReference type="InterPro" id="IPR016187">
    <property type="entry name" value="CTDL_fold"/>
</dbReference>
<dbReference type="AlphaFoldDB" id="A0A914CU02"/>
<feature type="domain" description="VWFA" evidence="3">
    <location>
        <begin position="102"/>
        <end position="238"/>
    </location>
</feature>
<feature type="chain" id="PRO_5037687493" evidence="2">
    <location>
        <begin position="20"/>
        <end position="830"/>
    </location>
</feature>
<feature type="compositionally biased region" description="Polar residues" evidence="1">
    <location>
        <begin position="350"/>
        <end position="415"/>
    </location>
</feature>
<feature type="compositionally biased region" description="Low complexity" evidence="1">
    <location>
        <begin position="486"/>
        <end position="503"/>
    </location>
</feature>
<keyword evidence="4" id="KW-1185">Reference proteome</keyword>
<feature type="region of interest" description="Disordered" evidence="1">
    <location>
        <begin position="350"/>
        <end position="456"/>
    </location>
</feature>
<dbReference type="InterPro" id="IPR016186">
    <property type="entry name" value="C-type_lectin-like/link_sf"/>
</dbReference>
<dbReference type="InterPro" id="IPR036465">
    <property type="entry name" value="vWFA_dom_sf"/>
</dbReference>
<proteinExistence type="predicted"/>
<feature type="compositionally biased region" description="Low complexity" evidence="1">
    <location>
        <begin position="416"/>
        <end position="431"/>
    </location>
</feature>
<evidence type="ECO:0000313" key="5">
    <source>
        <dbReference type="WBParaSite" id="ACRNAN_scaffold1374.g30789.t1"/>
    </source>
</evidence>
<evidence type="ECO:0000313" key="4">
    <source>
        <dbReference type="Proteomes" id="UP000887540"/>
    </source>
</evidence>
<feature type="signal peptide" evidence="2">
    <location>
        <begin position="1"/>
        <end position="19"/>
    </location>
</feature>
<protein>
    <submittedName>
        <fullName evidence="5">C-type lectin domain-containing protein</fullName>
    </submittedName>
</protein>
<organism evidence="4 5">
    <name type="scientific">Acrobeloides nanus</name>
    <dbReference type="NCBI Taxonomy" id="290746"/>
    <lineage>
        <taxon>Eukaryota</taxon>
        <taxon>Metazoa</taxon>
        <taxon>Ecdysozoa</taxon>
        <taxon>Nematoda</taxon>
        <taxon>Chromadorea</taxon>
        <taxon>Rhabditida</taxon>
        <taxon>Tylenchina</taxon>
        <taxon>Cephalobomorpha</taxon>
        <taxon>Cephaloboidea</taxon>
        <taxon>Cephalobidae</taxon>
        <taxon>Acrobeloides</taxon>
    </lineage>
</organism>
<dbReference type="Gene3D" id="3.10.100.10">
    <property type="entry name" value="Mannose-Binding Protein A, subunit A"/>
    <property type="match status" value="1"/>
</dbReference>
<dbReference type="Gene3D" id="3.40.50.410">
    <property type="entry name" value="von Willebrand factor, type A domain"/>
    <property type="match status" value="1"/>
</dbReference>
<keyword evidence="2" id="KW-0732">Signal</keyword>
<feature type="compositionally biased region" description="Basic and acidic residues" evidence="1">
    <location>
        <begin position="582"/>
        <end position="593"/>
    </location>
</feature>
<sequence>MAKFFWLMITVYIYADACASTPPPNAPVVTTQTPQAVLKRSTRYSSGINIKLPQIPQGIAACSSVNLNPVDVNCAADMTIGLDFSTAMLISTNIQALGNFVVNQFVPAFPISLFNTKIAVEVFGTYSVTNSVYFDNYEDICNYIHAQMENSDQLGMTDVLLADVLRKYYDDLLSEGRAGYPQNLVLFTAISQPSIINNALEIANQIKAAGVSINVIGINQPANSPLAQIATNYYSVPNFNPYNIVINWASNNICAGNSSVNSTEDIPSDGTTPSQEETASTMIFAPIMYPFGNLHSGKNTTGNNSTSGSQSSINVTTEISATTMKLDMTSRDGASTHLGDINQLTTFGQVSQTTSGPEGNAGESSQNETDSSTIVTTENSATVDLPITTNGDVGSGDNETNSSNGEVDSTTLVSATTNSSNIESETNTSTIVGNFPPENSGNNSNQVGQNGTNLSSGIKSINQLVKVSTTADPPKTTEGSEASTDGSTTSVPKSDSSKKSGPSQKNQNGSGASHNSKDSGYSATTLDPPASTTKDPPKSPPKAASKGSTKIQIASSKGASKSVPAGTTSDPGTTQGHSIEIGQEREGAKRPEYGDPLPLGKLMSSSDIFISTLNYAPDNMVATDGLRRLANPYMSFSDEGDVQSKLAYALVSANCMCELGKQQVQYYIIDSAHKNITYYADCYMGYKSGVAPGLAEGSCQNINGNLVMEVSNDQSNFIQEQVVQSKDLVNDMKEGYTIGLHRINNTSWAWYGPGDELVELSNGDYTKWCDSSYMSSTSGTCVYAKYNNGAFCWMPSTRCKDGSFALPYICQFRSCDTDHFMPGCAWNKEA</sequence>
<dbReference type="InterPro" id="IPR002035">
    <property type="entry name" value="VWF_A"/>
</dbReference>
<reference evidence="5" key="1">
    <citation type="submission" date="2022-11" db="UniProtKB">
        <authorList>
            <consortium name="WormBaseParasite"/>
        </authorList>
    </citation>
    <scope>IDENTIFICATION</scope>
</reference>
<name>A0A914CU02_9BILA</name>
<dbReference type="Pfam" id="PF00092">
    <property type="entry name" value="VWA"/>
    <property type="match status" value="1"/>
</dbReference>
<dbReference type="CDD" id="cd00037">
    <property type="entry name" value="CLECT"/>
    <property type="match status" value="1"/>
</dbReference>
<dbReference type="WBParaSite" id="ACRNAN_scaffold1374.g30789.t1">
    <property type="protein sequence ID" value="ACRNAN_scaffold1374.g30789.t1"/>
    <property type="gene ID" value="ACRNAN_scaffold1374.g30789"/>
</dbReference>
<evidence type="ECO:0000256" key="2">
    <source>
        <dbReference type="SAM" id="SignalP"/>
    </source>
</evidence>
<dbReference type="Proteomes" id="UP000887540">
    <property type="component" value="Unplaced"/>
</dbReference>
<dbReference type="SUPFAM" id="SSF53300">
    <property type="entry name" value="vWA-like"/>
    <property type="match status" value="1"/>
</dbReference>
<evidence type="ECO:0000256" key="1">
    <source>
        <dbReference type="SAM" id="MobiDB-lite"/>
    </source>
</evidence>
<feature type="region of interest" description="Disordered" evidence="1">
    <location>
        <begin position="469"/>
        <end position="597"/>
    </location>
</feature>
<feature type="compositionally biased region" description="Polar residues" evidence="1">
    <location>
        <begin position="504"/>
        <end position="525"/>
    </location>
</feature>
<feature type="compositionally biased region" description="Polar residues" evidence="1">
    <location>
        <begin position="551"/>
        <end position="577"/>
    </location>
</feature>
<feature type="compositionally biased region" description="Low complexity" evidence="1">
    <location>
        <begin position="541"/>
        <end position="550"/>
    </location>
</feature>
<feature type="compositionally biased region" description="Low complexity" evidence="1">
    <location>
        <begin position="439"/>
        <end position="453"/>
    </location>
</feature>
<evidence type="ECO:0000259" key="3">
    <source>
        <dbReference type="Pfam" id="PF00092"/>
    </source>
</evidence>
<dbReference type="SUPFAM" id="SSF56436">
    <property type="entry name" value="C-type lectin-like"/>
    <property type="match status" value="1"/>
</dbReference>